<dbReference type="Pfam" id="PF00571">
    <property type="entry name" value="CBS"/>
    <property type="match status" value="2"/>
</dbReference>
<dbReference type="Proteomes" id="UP000185426">
    <property type="component" value="Chromosome"/>
</dbReference>
<protein>
    <submittedName>
        <fullName evidence="2">CBS domain-containing protein</fullName>
    </submittedName>
</protein>
<dbReference type="PROSITE" id="PS51371">
    <property type="entry name" value="CBS"/>
    <property type="match status" value="2"/>
</dbReference>
<dbReference type="AlphaFoldDB" id="A0A1L6ZKP3"/>
<name>A0A1L6ZKP3_BACIA</name>
<dbReference type="Gene3D" id="3.10.580.10">
    <property type="entry name" value="CBS-domain"/>
    <property type="match status" value="1"/>
</dbReference>
<dbReference type="InterPro" id="IPR000644">
    <property type="entry name" value="CBS_dom"/>
</dbReference>
<keyword evidence="1" id="KW-0129">CBS domain</keyword>
<dbReference type="InterPro" id="IPR051257">
    <property type="entry name" value="Diverse_CBS-Domain"/>
</dbReference>
<dbReference type="SMART" id="SM00116">
    <property type="entry name" value="CBS"/>
    <property type="match status" value="2"/>
</dbReference>
<evidence type="ECO:0000313" key="2">
    <source>
        <dbReference type="EMBL" id="APT47084.1"/>
    </source>
</evidence>
<organism evidence="2 3">
    <name type="scientific">Bacillus safensis</name>
    <dbReference type="NCBI Taxonomy" id="561879"/>
    <lineage>
        <taxon>Bacteria</taxon>
        <taxon>Bacillati</taxon>
        <taxon>Bacillota</taxon>
        <taxon>Bacilli</taxon>
        <taxon>Bacillales</taxon>
        <taxon>Bacillaceae</taxon>
        <taxon>Bacillus</taxon>
    </lineage>
</organism>
<dbReference type="PANTHER" id="PTHR43080:SF2">
    <property type="entry name" value="CBS DOMAIN-CONTAINING PROTEIN"/>
    <property type="match status" value="1"/>
</dbReference>
<gene>
    <name evidence="2" type="ORF">BSA145_15185</name>
</gene>
<evidence type="ECO:0000256" key="1">
    <source>
        <dbReference type="ARBA" id="ARBA00023122"/>
    </source>
</evidence>
<proteinExistence type="predicted"/>
<dbReference type="EMBL" id="CP015607">
    <property type="protein sequence ID" value="APT47084.1"/>
    <property type="molecule type" value="Genomic_DNA"/>
</dbReference>
<sequence length="149" mass="16325">MKTKKIKDIMTKKVVTCQQDDNTYEAAVKMRDADIGAIPVVDGDQLVGIVTDRDLVLRGIAEKKPNSQEVGSLMTKEVLTAEEDATLEEIVRLMSEHQLRRIPVVKNGALTGIVALGDLSVEDLSNDRAGEALTEISQQDQDHGQGFLH</sequence>
<dbReference type="InterPro" id="IPR046342">
    <property type="entry name" value="CBS_dom_sf"/>
</dbReference>
<dbReference type="SUPFAM" id="SSF54631">
    <property type="entry name" value="CBS-domain pair"/>
    <property type="match status" value="1"/>
</dbReference>
<reference evidence="2 3" key="1">
    <citation type="submission" date="2016-05" db="EMBL/GenBank/DDBJ databases">
        <title>Complete Genome and Methylome Analysis of Psychrotrophic Bacterial Isolates from Antarctic Lake Untersee.</title>
        <authorList>
            <person name="Fomenkov A."/>
            <person name="Akimov V.N."/>
            <person name="Vasilyeva L.V."/>
            <person name="Andersen D."/>
            <person name="Vincze T."/>
            <person name="Roberts R.J."/>
        </authorList>
    </citation>
    <scope>NUCLEOTIDE SEQUENCE [LARGE SCALE GENOMIC DNA]</scope>
    <source>
        <strain evidence="2 3">U14-5</strain>
    </source>
</reference>
<evidence type="ECO:0000313" key="3">
    <source>
        <dbReference type="Proteomes" id="UP000185426"/>
    </source>
</evidence>
<accession>A0A1L6ZKP3</accession>
<dbReference type="PANTHER" id="PTHR43080">
    <property type="entry name" value="CBS DOMAIN-CONTAINING PROTEIN CBSX3, MITOCHONDRIAL"/>
    <property type="match status" value="1"/>
</dbReference>
<dbReference type="CDD" id="cd04622">
    <property type="entry name" value="CBS_pair_HRP1_like"/>
    <property type="match status" value="1"/>
</dbReference>
<dbReference type="RefSeq" id="WP_024426912.1">
    <property type="nucleotide sequence ID" value="NZ_CP015607.1"/>
</dbReference>